<accession>A0A554NFX9</accession>
<feature type="region of interest" description="Disordered" evidence="8">
    <location>
        <begin position="461"/>
        <end position="480"/>
    </location>
</feature>
<dbReference type="AlphaFoldDB" id="A0A554NFX9"/>
<dbReference type="GO" id="GO:0005886">
    <property type="term" value="C:plasma membrane"/>
    <property type="evidence" value="ECO:0007669"/>
    <property type="project" value="UniProtKB-SubCell"/>
</dbReference>
<feature type="transmembrane region" description="Helical" evidence="7">
    <location>
        <begin position="256"/>
        <end position="278"/>
    </location>
</feature>
<keyword evidence="4 7" id="KW-0812">Transmembrane</keyword>
<sequence>MGVLVLLELGALLGGFLNVVEALLIAVTGLAEVTVGLVSSSLAAGILGFQQSAASTLSGLRADTEGIPTLLSRDVIPNQGYQPGGTGAWEGPFLGLEPAYAWALRLVLVLAYALVLSYWLFRGWLVFREHYRQMEWSPTDDVVDKLRTHRWGQFGIVILVLFLTMGLFGPAMGPTTVEQNILSPYTEDSRIEYYNAESGSVETVFAGEANFNAKSIGSQDSNVGPMTYDDYGRFHPFGTLTNGRDLFTFMMGGARISLIVTGIAIGLGTLLAGGLAMVSAFYRGSIDLGVLTLADGIVSVPRLLLLIMVSAVFANTWLGNILDGGFLLAVVFGLTIWPFLWRAVRGPALQVAQEAWVDAAKSFGQQPSIIMRKHMFPYIMGYLLIYASMSAGGIIISLSALSFLGNGLGISPPTPAWGRAVSLGQGLVSGPSWHISFIPGAMIVLLVTGMNAFGDGIRDAIDPESDTGEGGETTAAGGGG</sequence>
<dbReference type="GO" id="GO:0055085">
    <property type="term" value="P:transmembrane transport"/>
    <property type="evidence" value="ECO:0007669"/>
    <property type="project" value="InterPro"/>
</dbReference>
<protein>
    <submittedName>
        <fullName evidence="10">ABC transporter permease</fullName>
    </submittedName>
</protein>
<reference evidence="10 11" key="1">
    <citation type="submission" date="2018-06" db="EMBL/GenBank/DDBJ databases">
        <title>Natronomonas sp. F16-60 a new haloarchaeon isolated from a solar saltern of Isla Cristina, Huelva, Spain.</title>
        <authorList>
            <person name="Duran-Viseras A."/>
            <person name="Sanchez-Porro C."/>
            <person name="Ventosa A."/>
        </authorList>
    </citation>
    <scope>NUCLEOTIDE SEQUENCE [LARGE SCALE GENOMIC DNA]</scope>
    <source>
        <strain evidence="10 11">F16-60</strain>
    </source>
</reference>
<name>A0A554NFX9_9EURY</name>
<dbReference type="EMBL" id="QMDX01000001">
    <property type="protein sequence ID" value="TSD16289.1"/>
    <property type="molecule type" value="Genomic_DNA"/>
</dbReference>
<dbReference type="InterPro" id="IPR000515">
    <property type="entry name" value="MetI-like"/>
</dbReference>
<proteinExistence type="inferred from homology"/>
<keyword evidence="6 7" id="KW-0472">Membrane</keyword>
<dbReference type="SUPFAM" id="SSF161098">
    <property type="entry name" value="MetI-like"/>
    <property type="match status" value="1"/>
</dbReference>
<keyword evidence="2 7" id="KW-0813">Transport</keyword>
<dbReference type="Pfam" id="PF00528">
    <property type="entry name" value="BPD_transp_1"/>
    <property type="match status" value="1"/>
</dbReference>
<evidence type="ECO:0000256" key="8">
    <source>
        <dbReference type="SAM" id="MobiDB-lite"/>
    </source>
</evidence>
<feature type="domain" description="ABC transmembrane type-1" evidence="9">
    <location>
        <begin position="254"/>
        <end position="454"/>
    </location>
</feature>
<evidence type="ECO:0000313" key="11">
    <source>
        <dbReference type="Proteomes" id="UP000319894"/>
    </source>
</evidence>
<feature type="transmembrane region" description="Helical" evidence="7">
    <location>
        <begin position="290"/>
        <end position="314"/>
    </location>
</feature>
<dbReference type="InterPro" id="IPR035906">
    <property type="entry name" value="MetI-like_sf"/>
</dbReference>
<feature type="transmembrane region" description="Helical" evidence="7">
    <location>
        <begin position="379"/>
        <end position="404"/>
    </location>
</feature>
<keyword evidence="5 7" id="KW-1133">Transmembrane helix</keyword>
<feature type="transmembrane region" description="Helical" evidence="7">
    <location>
        <begin position="99"/>
        <end position="121"/>
    </location>
</feature>
<feature type="transmembrane region" description="Helical" evidence="7">
    <location>
        <begin position="326"/>
        <end position="344"/>
    </location>
</feature>
<dbReference type="InParanoid" id="A0A554NFX9"/>
<gene>
    <name evidence="10" type="ORF">DP107_02185</name>
</gene>
<dbReference type="PANTHER" id="PTHR43386:SF1">
    <property type="entry name" value="D,D-DIPEPTIDE TRANSPORT SYSTEM PERMEASE PROTEIN DDPC-RELATED"/>
    <property type="match status" value="1"/>
</dbReference>
<evidence type="ECO:0000256" key="2">
    <source>
        <dbReference type="ARBA" id="ARBA00022448"/>
    </source>
</evidence>
<dbReference type="Gene3D" id="1.10.3720.10">
    <property type="entry name" value="MetI-like"/>
    <property type="match status" value="1"/>
</dbReference>
<comment type="similarity">
    <text evidence="7">Belongs to the binding-protein-dependent transport system permease family.</text>
</comment>
<dbReference type="CDD" id="cd06261">
    <property type="entry name" value="TM_PBP2"/>
    <property type="match status" value="1"/>
</dbReference>
<evidence type="ECO:0000256" key="7">
    <source>
        <dbReference type="RuleBase" id="RU363032"/>
    </source>
</evidence>
<organism evidence="10 11">
    <name type="scientific">Haloglomus irregulare</name>
    <dbReference type="NCBI Taxonomy" id="2234134"/>
    <lineage>
        <taxon>Archaea</taxon>
        <taxon>Methanobacteriati</taxon>
        <taxon>Methanobacteriota</taxon>
        <taxon>Stenosarchaea group</taxon>
        <taxon>Halobacteria</taxon>
        <taxon>Halobacteriales</taxon>
        <taxon>Natronomonadaceae</taxon>
        <taxon>Haloglomus</taxon>
    </lineage>
</organism>
<evidence type="ECO:0000256" key="3">
    <source>
        <dbReference type="ARBA" id="ARBA00022475"/>
    </source>
</evidence>
<evidence type="ECO:0000256" key="5">
    <source>
        <dbReference type="ARBA" id="ARBA00022989"/>
    </source>
</evidence>
<dbReference type="PROSITE" id="PS50928">
    <property type="entry name" value="ABC_TM1"/>
    <property type="match status" value="1"/>
</dbReference>
<evidence type="ECO:0000256" key="6">
    <source>
        <dbReference type="ARBA" id="ARBA00023136"/>
    </source>
</evidence>
<dbReference type="InterPro" id="IPR050366">
    <property type="entry name" value="BP-dependent_transpt_permease"/>
</dbReference>
<evidence type="ECO:0000259" key="9">
    <source>
        <dbReference type="PROSITE" id="PS50928"/>
    </source>
</evidence>
<evidence type="ECO:0000256" key="4">
    <source>
        <dbReference type="ARBA" id="ARBA00022692"/>
    </source>
</evidence>
<feature type="transmembrane region" description="Helical" evidence="7">
    <location>
        <begin position="433"/>
        <end position="453"/>
    </location>
</feature>
<dbReference type="PANTHER" id="PTHR43386">
    <property type="entry name" value="OLIGOPEPTIDE TRANSPORT SYSTEM PERMEASE PROTEIN APPC"/>
    <property type="match status" value="1"/>
</dbReference>
<evidence type="ECO:0000313" key="10">
    <source>
        <dbReference type="EMBL" id="TSD16289.1"/>
    </source>
</evidence>
<comment type="caution">
    <text evidence="10">The sequence shown here is derived from an EMBL/GenBank/DDBJ whole genome shotgun (WGS) entry which is preliminary data.</text>
</comment>
<comment type="subcellular location">
    <subcellularLocation>
        <location evidence="1 7">Cell membrane</location>
        <topology evidence="1 7">Multi-pass membrane protein</topology>
    </subcellularLocation>
</comment>
<feature type="transmembrane region" description="Helical" evidence="7">
    <location>
        <begin position="154"/>
        <end position="173"/>
    </location>
</feature>
<feature type="compositionally biased region" description="Gly residues" evidence="8">
    <location>
        <begin position="470"/>
        <end position="480"/>
    </location>
</feature>
<evidence type="ECO:0000256" key="1">
    <source>
        <dbReference type="ARBA" id="ARBA00004651"/>
    </source>
</evidence>
<dbReference type="Proteomes" id="UP000319894">
    <property type="component" value="Unassembled WGS sequence"/>
</dbReference>
<keyword evidence="11" id="KW-1185">Reference proteome</keyword>
<keyword evidence="3" id="KW-1003">Cell membrane</keyword>